<dbReference type="RefSeq" id="WP_025421453.1">
    <property type="nucleotide sequence ID" value="NZ_CP006569.1"/>
</dbReference>
<dbReference type="SUPFAM" id="SSF55729">
    <property type="entry name" value="Acyl-CoA N-acyltransferases (Nat)"/>
    <property type="match status" value="1"/>
</dbReference>
<dbReference type="CDD" id="cd04301">
    <property type="entry name" value="NAT_SF"/>
    <property type="match status" value="1"/>
</dbReference>
<dbReference type="GO" id="GO:0016747">
    <property type="term" value="F:acyltransferase activity, transferring groups other than amino-acyl groups"/>
    <property type="evidence" value="ECO:0007669"/>
    <property type="project" value="InterPro"/>
</dbReference>
<dbReference type="EMBL" id="CP006569">
    <property type="protein sequence ID" value="AHF76321.1"/>
    <property type="molecule type" value="Genomic_DNA"/>
</dbReference>
<dbReference type="PANTHER" id="PTHR43800:SF1">
    <property type="entry name" value="PEPTIDYL-LYSINE N-ACETYLTRANSFERASE YJAB"/>
    <property type="match status" value="1"/>
</dbReference>
<dbReference type="OrthoDB" id="9789605at2"/>
<evidence type="ECO:0000313" key="5">
    <source>
        <dbReference type="Proteomes" id="UP000019028"/>
    </source>
</evidence>
<dbReference type="AlphaFoldDB" id="W0HR49"/>
<name>W0HR49_9GAMM</name>
<dbReference type="NCBIfam" id="NF007807">
    <property type="entry name" value="PRK10514.1"/>
    <property type="match status" value="1"/>
</dbReference>
<dbReference type="Proteomes" id="UP000019028">
    <property type="component" value="Chromosome"/>
</dbReference>
<evidence type="ECO:0000256" key="1">
    <source>
        <dbReference type="ARBA" id="ARBA00022679"/>
    </source>
</evidence>
<dbReference type="HOGENOM" id="CLU_013985_21_0_6"/>
<keyword evidence="1 4" id="KW-0808">Transferase</keyword>
<dbReference type="PANTHER" id="PTHR43800">
    <property type="entry name" value="PEPTIDYL-LYSINE N-ACETYLTRANSFERASE YJAB"/>
    <property type="match status" value="1"/>
</dbReference>
<proteinExistence type="predicted"/>
<dbReference type="InterPro" id="IPR000182">
    <property type="entry name" value="GNAT_dom"/>
</dbReference>
<protein>
    <submittedName>
        <fullName evidence="4">GCN5-related N-acetyltransferase</fullName>
    </submittedName>
</protein>
<dbReference type="InterPro" id="IPR016181">
    <property type="entry name" value="Acyl_CoA_acyltransferase"/>
</dbReference>
<sequence>MITIRARTVTDNPPLVALWERSVRASHHFLRETDIDALRTLVAQRYLPALDVWVAEEGQHGLRGFIGLSDNHVEMLFIEAAARGGGIGQRLLDYAVALRGDLTLDVNEQNHQARGFYQHYGFVQTGRSEVDAQGNPFPLLHMQWQKR</sequence>
<evidence type="ECO:0000259" key="3">
    <source>
        <dbReference type="PROSITE" id="PS51186"/>
    </source>
</evidence>
<reference evidence="4 5" key="1">
    <citation type="journal article" date="2014" name="Genome Biol. Evol.">
        <title>Genome degeneration and adaptation in a nascent stage of symbiosis.</title>
        <authorList>
            <person name="Oakeson K.F."/>
            <person name="Gil R."/>
            <person name="Clayton A.L."/>
            <person name="Dunn D.M."/>
            <person name="von Niederhausern A.C."/>
            <person name="Hamil C."/>
            <person name="Aoyagi A."/>
            <person name="Duval B."/>
            <person name="Baca A."/>
            <person name="Silva F.J."/>
            <person name="Vallier A."/>
            <person name="Jackson D.G."/>
            <person name="Latorre A."/>
            <person name="Weiss R.B."/>
            <person name="Heddi A."/>
            <person name="Moya A."/>
            <person name="Dale C."/>
        </authorList>
    </citation>
    <scope>NUCLEOTIDE SEQUENCE [LARGE SCALE GENOMIC DNA]</scope>
    <source>
        <strain evidence="4 5">HS1</strain>
    </source>
</reference>
<accession>W0HR49</accession>
<organism evidence="4 5">
    <name type="scientific">Sodalis praecaptivus</name>
    <dbReference type="NCBI Taxonomy" id="1239307"/>
    <lineage>
        <taxon>Bacteria</taxon>
        <taxon>Pseudomonadati</taxon>
        <taxon>Pseudomonadota</taxon>
        <taxon>Gammaproteobacteria</taxon>
        <taxon>Enterobacterales</taxon>
        <taxon>Bruguierivoracaceae</taxon>
        <taxon>Sodalis</taxon>
    </lineage>
</organism>
<dbReference type="KEGG" id="sod:Sant_1253"/>
<evidence type="ECO:0000313" key="4">
    <source>
        <dbReference type="EMBL" id="AHF76321.1"/>
    </source>
</evidence>
<feature type="domain" description="N-acetyltransferase" evidence="3">
    <location>
        <begin position="2"/>
        <end position="147"/>
    </location>
</feature>
<evidence type="ECO:0000256" key="2">
    <source>
        <dbReference type="ARBA" id="ARBA00023315"/>
    </source>
</evidence>
<dbReference type="Gene3D" id="3.40.630.30">
    <property type="match status" value="1"/>
</dbReference>
<dbReference type="PROSITE" id="PS51186">
    <property type="entry name" value="GNAT"/>
    <property type="match status" value="1"/>
</dbReference>
<gene>
    <name evidence="4" type="ORF">Sant_1253</name>
</gene>
<keyword evidence="2" id="KW-0012">Acyltransferase</keyword>
<dbReference type="Pfam" id="PF13673">
    <property type="entry name" value="Acetyltransf_10"/>
    <property type="match status" value="1"/>
</dbReference>
<dbReference type="PATRIC" id="fig|1239307.3.peg.1351"/>
<keyword evidence="5" id="KW-1185">Reference proteome</keyword>